<keyword evidence="3" id="KW-1185">Reference proteome</keyword>
<feature type="compositionally biased region" description="Basic and acidic residues" evidence="1">
    <location>
        <begin position="193"/>
        <end position="203"/>
    </location>
</feature>
<feature type="region of interest" description="Disordered" evidence="1">
    <location>
        <begin position="107"/>
        <end position="147"/>
    </location>
</feature>
<feature type="compositionally biased region" description="Basic and acidic residues" evidence="1">
    <location>
        <begin position="368"/>
        <end position="378"/>
    </location>
</feature>
<comment type="caution">
    <text evidence="2">The sequence shown here is derived from an EMBL/GenBank/DDBJ whole genome shotgun (WGS) entry which is preliminary data.</text>
</comment>
<feature type="compositionally biased region" description="Gly residues" evidence="1">
    <location>
        <begin position="339"/>
        <end position="360"/>
    </location>
</feature>
<gene>
    <name evidence="2" type="ORF">TWF506_002333</name>
</gene>
<protein>
    <submittedName>
        <fullName evidence="2">Uncharacterized protein</fullName>
    </submittedName>
</protein>
<feature type="compositionally biased region" description="Basic and acidic residues" evidence="1">
    <location>
        <begin position="50"/>
        <end position="65"/>
    </location>
</feature>
<dbReference type="AlphaFoldDB" id="A0AAN8MZH4"/>
<feature type="region of interest" description="Disordered" evidence="1">
    <location>
        <begin position="38"/>
        <end position="80"/>
    </location>
</feature>
<name>A0AAN8MZH4_9PEZI</name>
<evidence type="ECO:0000256" key="1">
    <source>
        <dbReference type="SAM" id="MobiDB-lite"/>
    </source>
</evidence>
<proteinExistence type="predicted"/>
<organism evidence="2 3">
    <name type="scientific">Arthrobotrys conoides</name>
    <dbReference type="NCBI Taxonomy" id="74498"/>
    <lineage>
        <taxon>Eukaryota</taxon>
        <taxon>Fungi</taxon>
        <taxon>Dikarya</taxon>
        <taxon>Ascomycota</taxon>
        <taxon>Pezizomycotina</taxon>
        <taxon>Orbiliomycetes</taxon>
        <taxon>Orbiliales</taxon>
        <taxon>Orbiliaceae</taxon>
        <taxon>Arthrobotrys</taxon>
    </lineage>
</organism>
<feature type="region of interest" description="Disordered" evidence="1">
    <location>
        <begin position="281"/>
        <end position="378"/>
    </location>
</feature>
<dbReference type="EMBL" id="JAVHJM010000010">
    <property type="protein sequence ID" value="KAK6504123.1"/>
    <property type="molecule type" value="Genomic_DNA"/>
</dbReference>
<sequence length="526" mass="56528">MYSLQLRRGIARSCIWQTSALCQGSQQAVVYENGYGQLQQQTRGFRSSRRLREEEKKDDDEKKDAAAAAGGAGGEASKPRVIPKMNFAELMKKATSLRQSVFKKPPEAASTFNPVAPTPPPPSAAATAPPPPPPQQTTPQPDPNIQAPRIRRTSSEIPTDLISSAAQNEQIGVDRRAARLARHKARLMQESSQEDRRRRRIEDEQPQPLTISDREAQAQDRAFAQAGAFVPGYNDSSSGGTPGAGFKIKRVGSTAHGQPGGGMTFQERLRMARIARGVSPDLASNAKGSQEQQEQHAFESDEGEPGYRQMAGGPRITNLPARTVLPPGPRTSRAQGPRGAAGAGRGGPGRGGPGGSGAKGGRVRRSKAARESMRKQLQTEEEELSFYWNKVTSYPMHSPPGTIEPHPVYDTSKPYHADVGDLSRWIPAMGAGNSAAARKLQWVGKPKWEKMSEYAPRALLGDGILVPGEVFKATGLGRGVVTKEAEMALSIAEAGILRNPTFGGKNRVKFLEVLKGKVGVGAEARA</sequence>
<feature type="region of interest" description="Disordered" evidence="1">
    <location>
        <begin position="182"/>
        <end position="213"/>
    </location>
</feature>
<evidence type="ECO:0000313" key="3">
    <source>
        <dbReference type="Proteomes" id="UP001307849"/>
    </source>
</evidence>
<evidence type="ECO:0000313" key="2">
    <source>
        <dbReference type="EMBL" id="KAK6504123.1"/>
    </source>
</evidence>
<feature type="compositionally biased region" description="Pro residues" evidence="1">
    <location>
        <begin position="116"/>
        <end position="142"/>
    </location>
</feature>
<accession>A0AAN8MZH4</accession>
<reference evidence="2 3" key="1">
    <citation type="submission" date="2019-10" db="EMBL/GenBank/DDBJ databases">
        <authorList>
            <person name="Palmer J.M."/>
        </authorList>
    </citation>
    <scope>NUCLEOTIDE SEQUENCE [LARGE SCALE GENOMIC DNA]</scope>
    <source>
        <strain evidence="2 3">TWF506</strain>
    </source>
</reference>
<dbReference type="Proteomes" id="UP001307849">
    <property type="component" value="Unassembled WGS sequence"/>
</dbReference>